<evidence type="ECO:0000256" key="9">
    <source>
        <dbReference type="ARBA" id="ARBA00023328"/>
    </source>
</evidence>
<proteinExistence type="inferred from homology"/>
<evidence type="ECO:0000256" key="5">
    <source>
        <dbReference type="ARBA" id="ARBA00022776"/>
    </source>
</evidence>
<evidence type="ECO:0000256" key="6">
    <source>
        <dbReference type="ARBA" id="ARBA00022838"/>
    </source>
</evidence>
<accession>A0A822YWP5</accession>
<comment type="caution">
    <text evidence="11">The sequence shown here is derived from an EMBL/GenBank/DDBJ whole genome shotgun (WGS) entry which is preliminary data.</text>
</comment>
<protein>
    <recommendedName>
        <fullName evidence="13">Protein MIS12 homolog</fullName>
    </recommendedName>
</protein>
<organism evidence="11 12">
    <name type="scientific">Nelumbo nucifera</name>
    <name type="common">Sacred lotus</name>
    <dbReference type="NCBI Taxonomy" id="4432"/>
    <lineage>
        <taxon>Eukaryota</taxon>
        <taxon>Viridiplantae</taxon>
        <taxon>Streptophyta</taxon>
        <taxon>Embryophyta</taxon>
        <taxon>Tracheophyta</taxon>
        <taxon>Spermatophyta</taxon>
        <taxon>Magnoliopsida</taxon>
        <taxon>Proteales</taxon>
        <taxon>Nelumbonaceae</taxon>
        <taxon>Nelumbo</taxon>
    </lineage>
</organism>
<dbReference type="GO" id="GO:0005634">
    <property type="term" value="C:nucleus"/>
    <property type="evidence" value="ECO:0007669"/>
    <property type="project" value="InterPro"/>
</dbReference>
<evidence type="ECO:0000256" key="3">
    <source>
        <dbReference type="ARBA" id="ARBA00022454"/>
    </source>
</evidence>
<dbReference type="GO" id="GO:0000278">
    <property type="term" value="P:mitotic cell cycle"/>
    <property type="evidence" value="ECO:0007669"/>
    <property type="project" value="InterPro"/>
</dbReference>
<dbReference type="EMBL" id="DUZY01000004">
    <property type="protein sequence ID" value="DAD35176.1"/>
    <property type="molecule type" value="Genomic_DNA"/>
</dbReference>
<reference evidence="11 12" key="1">
    <citation type="journal article" date="2020" name="Mol. Biol. Evol.">
        <title>Distinct Expression and Methylation Patterns for Genes with Different Fates following a Single Whole-Genome Duplication in Flowering Plants.</title>
        <authorList>
            <person name="Shi T."/>
            <person name="Rahmani R.S."/>
            <person name="Gugger P.F."/>
            <person name="Wang M."/>
            <person name="Li H."/>
            <person name="Zhang Y."/>
            <person name="Li Z."/>
            <person name="Wang Q."/>
            <person name="Van de Peer Y."/>
            <person name="Marchal K."/>
            <person name="Chen J."/>
        </authorList>
    </citation>
    <scope>NUCLEOTIDE SEQUENCE [LARGE SCALE GENOMIC DNA]</scope>
    <source>
        <tissue evidence="11">Leaf</tissue>
    </source>
</reference>
<dbReference type="GO" id="GO:0051301">
    <property type="term" value="P:cell division"/>
    <property type="evidence" value="ECO:0007669"/>
    <property type="project" value="UniProtKB-KW"/>
</dbReference>
<feature type="region of interest" description="Disordered" evidence="10">
    <location>
        <begin position="1"/>
        <end position="37"/>
    </location>
</feature>
<evidence type="ECO:0008006" key="13">
    <source>
        <dbReference type="Google" id="ProtNLM"/>
    </source>
</evidence>
<comment type="subcellular location">
    <subcellularLocation>
        <location evidence="1">Chromosome</location>
        <location evidence="1">Centromere</location>
        <location evidence="1">Kinetochore</location>
    </subcellularLocation>
</comment>
<name>A0A822YWP5_NELNU</name>
<keyword evidence="3" id="KW-0158">Chromosome</keyword>
<keyword evidence="7" id="KW-0175">Coiled coil</keyword>
<dbReference type="AlphaFoldDB" id="A0A822YWP5"/>
<evidence type="ECO:0000256" key="8">
    <source>
        <dbReference type="ARBA" id="ARBA00023306"/>
    </source>
</evidence>
<dbReference type="InterPro" id="IPR008685">
    <property type="entry name" value="Centromere_Mis12"/>
</dbReference>
<dbReference type="PANTHER" id="PTHR14527">
    <property type="entry name" value="PROTEIN MIS12 HOMOLOG"/>
    <property type="match status" value="1"/>
</dbReference>
<dbReference type="PANTHER" id="PTHR14527:SF2">
    <property type="entry name" value="PROTEIN MIS12 HOMOLOG"/>
    <property type="match status" value="1"/>
</dbReference>
<evidence type="ECO:0000313" key="11">
    <source>
        <dbReference type="EMBL" id="DAD35176.1"/>
    </source>
</evidence>
<sequence>MIGFSNSGVERGNKQTGPLAGNKKAHYPKSKDSKPVLNRIESKAFKDLQKREHEPALLHQQESLMEGSKSEAVFESLNLNPQLFINEVLNTVDDMVDGAFEFYEQQALTFLGNAGEDKSVELKKGISYIRNIIQSGLDKRLDMWEKYCLRHCFVVPEGFSLPKLQESAGESTMGQDSQCDGDLDSQLQSLREKLFVVGNEGAELYRELQELETQSVLSKSCVMSLKEASQLFEQNSVNDTVKEMARTASELHVKMEKLKIKRMEEIGRYRTGRIYNPERDESLMDHINGLCNAKLEDLQEFAADLNI</sequence>
<evidence type="ECO:0000256" key="4">
    <source>
        <dbReference type="ARBA" id="ARBA00022618"/>
    </source>
</evidence>
<keyword evidence="12" id="KW-1185">Reference proteome</keyword>
<keyword evidence="8" id="KW-0131">Cell cycle</keyword>
<keyword evidence="6" id="KW-0995">Kinetochore</keyword>
<dbReference type="Pfam" id="PF05859">
    <property type="entry name" value="Mis12"/>
    <property type="match status" value="1"/>
</dbReference>
<evidence type="ECO:0000256" key="1">
    <source>
        <dbReference type="ARBA" id="ARBA00004629"/>
    </source>
</evidence>
<gene>
    <name evidence="11" type="ORF">HUJ06_005816</name>
</gene>
<evidence type="ECO:0000313" key="12">
    <source>
        <dbReference type="Proteomes" id="UP000607653"/>
    </source>
</evidence>
<keyword evidence="5" id="KW-0498">Mitosis</keyword>
<evidence type="ECO:0000256" key="7">
    <source>
        <dbReference type="ARBA" id="ARBA00023054"/>
    </source>
</evidence>
<comment type="similarity">
    <text evidence="2">Belongs to the mis12 family.</text>
</comment>
<dbReference type="GO" id="GO:0000776">
    <property type="term" value="C:kinetochore"/>
    <property type="evidence" value="ECO:0007669"/>
    <property type="project" value="UniProtKB-KW"/>
</dbReference>
<keyword evidence="4" id="KW-0132">Cell division</keyword>
<dbReference type="Proteomes" id="UP000607653">
    <property type="component" value="Unassembled WGS sequence"/>
</dbReference>
<evidence type="ECO:0000256" key="2">
    <source>
        <dbReference type="ARBA" id="ARBA00008643"/>
    </source>
</evidence>
<keyword evidence="9" id="KW-0137">Centromere</keyword>
<evidence type="ECO:0000256" key="10">
    <source>
        <dbReference type="SAM" id="MobiDB-lite"/>
    </source>
</evidence>